<accession>A0ABT6LEU6</accession>
<sequence>MGDVELLAALTKARVAVDQSMAFWVMVNGRWDEEPATVILCQNAAPYVKPITFNRTHEGIVGADWLWWWVDPSGVCFGMLVQAKNLNRERNAWSIGFGHANRSGSQLPDLLRTADHFEVPPVYVLYCGDTSYRAGLTCGDDHTEPTCTRCTRAGVSVLSALAAHELLSTGPESVAVDAFHLASPLEDLADPELPRTRFWDLNFPNCGPELRRLLVAPEYGAPQVASIIWKQMSQLRTRSYSLAVSEETDIGHSKIFENLPADRGHFPVPYFPHVLRGLRSELPSYVREAEAGRSLPSSLTDRIAGIVIFYL</sequence>
<comment type="caution">
    <text evidence="1">The sequence shown here is derived from an EMBL/GenBank/DDBJ whole genome shotgun (WGS) entry which is preliminary data.</text>
</comment>
<keyword evidence="2" id="KW-1185">Reference proteome</keyword>
<gene>
    <name evidence="1" type="ORF">M2283_001404</name>
</gene>
<reference evidence="1 2" key="1">
    <citation type="submission" date="2023-04" db="EMBL/GenBank/DDBJ databases">
        <title>Forest soil microbial communities from Buena Vista Peninsula, Colon Province, Panama.</title>
        <authorList>
            <person name="Bouskill N."/>
        </authorList>
    </citation>
    <scope>NUCLEOTIDE SEQUENCE [LARGE SCALE GENOMIC DNA]</scope>
    <source>
        <strain evidence="1 2">GGS1</strain>
    </source>
</reference>
<dbReference type="RefSeq" id="WP_280875192.1">
    <property type="nucleotide sequence ID" value="NZ_JARXVH010000002.1"/>
</dbReference>
<dbReference type="EMBL" id="JARXVH010000002">
    <property type="protein sequence ID" value="MDH6214121.1"/>
    <property type="molecule type" value="Genomic_DNA"/>
</dbReference>
<name>A0ABT6LEU6_9ACTN</name>
<dbReference type="Proteomes" id="UP001160499">
    <property type="component" value="Unassembled WGS sequence"/>
</dbReference>
<evidence type="ECO:0000313" key="2">
    <source>
        <dbReference type="Proteomes" id="UP001160499"/>
    </source>
</evidence>
<organism evidence="1 2">
    <name type="scientific">Streptomyces pseudovenezuelae</name>
    <dbReference type="NCBI Taxonomy" id="67350"/>
    <lineage>
        <taxon>Bacteria</taxon>
        <taxon>Bacillati</taxon>
        <taxon>Actinomycetota</taxon>
        <taxon>Actinomycetes</taxon>
        <taxon>Kitasatosporales</taxon>
        <taxon>Streptomycetaceae</taxon>
        <taxon>Streptomyces</taxon>
        <taxon>Streptomyces aurantiacus group</taxon>
    </lineage>
</organism>
<evidence type="ECO:0000313" key="1">
    <source>
        <dbReference type="EMBL" id="MDH6214121.1"/>
    </source>
</evidence>
<proteinExistence type="predicted"/>
<protein>
    <submittedName>
        <fullName evidence="1">Uncharacterized protein</fullName>
    </submittedName>
</protein>